<reference evidence="2" key="1">
    <citation type="journal article" date="2015" name="Nature">
        <title>Complex archaea that bridge the gap between prokaryotes and eukaryotes.</title>
        <authorList>
            <person name="Spang A."/>
            <person name="Saw J.H."/>
            <person name="Jorgensen S.L."/>
            <person name="Zaremba-Niedzwiedzka K."/>
            <person name="Martijn J."/>
            <person name="Lind A.E."/>
            <person name="van Eijk R."/>
            <person name="Schleper C."/>
            <person name="Guy L."/>
            <person name="Ettema T.J."/>
        </authorList>
    </citation>
    <scope>NUCLEOTIDE SEQUENCE</scope>
</reference>
<feature type="domain" description="Competence protein CoiA nuclease-like" evidence="1">
    <location>
        <begin position="32"/>
        <end position="108"/>
    </location>
</feature>
<gene>
    <name evidence="2" type="ORF">LCGC14_1187030</name>
</gene>
<sequence length="114" mass="13900">MGRDRQIYNIEHFNLLMKLRYQFPNSKSRIEHKTMKNYWYNIFPKFNDIKSRKLEYWFEDQVADVYFELQDGNKVAIECQNSPITSQNLIKRTKKYASKDIYVLWVFNRLGSCV</sequence>
<dbReference type="AlphaFoldDB" id="A0A0F9M879"/>
<comment type="caution">
    <text evidence="2">The sequence shown here is derived from an EMBL/GenBank/DDBJ whole genome shotgun (WGS) entry which is preliminary data.</text>
</comment>
<dbReference type="Pfam" id="PF06054">
    <property type="entry name" value="CoiA_nuc"/>
    <property type="match status" value="1"/>
</dbReference>
<evidence type="ECO:0000259" key="1">
    <source>
        <dbReference type="Pfam" id="PF06054"/>
    </source>
</evidence>
<dbReference type="EMBL" id="LAZR01005994">
    <property type="protein sequence ID" value="KKM95556.1"/>
    <property type="molecule type" value="Genomic_DNA"/>
</dbReference>
<organism evidence="2">
    <name type="scientific">marine sediment metagenome</name>
    <dbReference type="NCBI Taxonomy" id="412755"/>
    <lineage>
        <taxon>unclassified sequences</taxon>
        <taxon>metagenomes</taxon>
        <taxon>ecological metagenomes</taxon>
    </lineage>
</organism>
<proteinExistence type="predicted"/>
<protein>
    <recommendedName>
        <fullName evidence="1">Competence protein CoiA nuclease-like domain-containing protein</fullName>
    </recommendedName>
</protein>
<accession>A0A0F9M879</accession>
<name>A0A0F9M879_9ZZZZ</name>
<dbReference type="InterPro" id="IPR010330">
    <property type="entry name" value="CoiA_nuc"/>
</dbReference>
<evidence type="ECO:0000313" key="2">
    <source>
        <dbReference type="EMBL" id="KKM95556.1"/>
    </source>
</evidence>